<accession>A0A9D3WUJ1</accession>
<sequence length="252" mass="28028">MGTHWWGVAPAILLCHWSRERFKGSWLWNTTQRHRSRPESRYTSYLLPTKASLPPCPALREIVPDRTPPHTFHRCVFLPLLRPSSSSPQARQLIPSLQVASQQATTICAPCSISDPTHALFDSKVYFPGVLPDSSPSMHYCSYHQGLFKSHLHGLQINRVGGHLVSSALSNKPVQETNIFALKALLGTFCFSLFLASRADCPDSSGKHTNPSGPALAERAKRHSLQHGRLWCGDLICSRVSHPPPTRRALCL</sequence>
<dbReference type="AlphaFoldDB" id="A0A9D3WUJ1"/>
<reference evidence="1" key="1">
    <citation type="submission" date="2021-09" db="EMBL/GenBank/DDBJ databases">
        <title>The genome of Mauremys mutica provides insights into the evolution of semi-aquatic lifestyle.</title>
        <authorList>
            <person name="Gong S."/>
            <person name="Gao Y."/>
        </authorList>
    </citation>
    <scope>NUCLEOTIDE SEQUENCE</scope>
    <source>
        <strain evidence="1">MM-2020</strain>
        <tissue evidence="1">Muscle</tissue>
    </source>
</reference>
<keyword evidence="2" id="KW-1185">Reference proteome</keyword>
<dbReference type="Proteomes" id="UP000827986">
    <property type="component" value="Unassembled WGS sequence"/>
</dbReference>
<evidence type="ECO:0000313" key="2">
    <source>
        <dbReference type="Proteomes" id="UP000827986"/>
    </source>
</evidence>
<proteinExistence type="predicted"/>
<comment type="caution">
    <text evidence="1">The sequence shown here is derived from an EMBL/GenBank/DDBJ whole genome shotgun (WGS) entry which is preliminary data.</text>
</comment>
<protein>
    <submittedName>
        <fullName evidence="1">Uncharacterized protein</fullName>
    </submittedName>
</protein>
<evidence type="ECO:0000313" key="1">
    <source>
        <dbReference type="EMBL" id="KAH1166863.1"/>
    </source>
</evidence>
<name>A0A9D3WUJ1_9SAUR</name>
<dbReference type="EMBL" id="JAHDVG010000487">
    <property type="protein sequence ID" value="KAH1166863.1"/>
    <property type="molecule type" value="Genomic_DNA"/>
</dbReference>
<gene>
    <name evidence="1" type="ORF">KIL84_016035</name>
</gene>
<organism evidence="1 2">
    <name type="scientific">Mauremys mutica</name>
    <name type="common">yellowpond turtle</name>
    <dbReference type="NCBI Taxonomy" id="74926"/>
    <lineage>
        <taxon>Eukaryota</taxon>
        <taxon>Metazoa</taxon>
        <taxon>Chordata</taxon>
        <taxon>Craniata</taxon>
        <taxon>Vertebrata</taxon>
        <taxon>Euteleostomi</taxon>
        <taxon>Archelosauria</taxon>
        <taxon>Testudinata</taxon>
        <taxon>Testudines</taxon>
        <taxon>Cryptodira</taxon>
        <taxon>Durocryptodira</taxon>
        <taxon>Testudinoidea</taxon>
        <taxon>Geoemydidae</taxon>
        <taxon>Geoemydinae</taxon>
        <taxon>Mauremys</taxon>
    </lineage>
</organism>